<evidence type="ECO:0000259" key="9">
    <source>
        <dbReference type="Pfam" id="PF01555"/>
    </source>
</evidence>
<comment type="caution">
    <text evidence="10">The sequence shown here is derived from an EMBL/GenBank/DDBJ whole genome shotgun (WGS) entry which is preliminary data.</text>
</comment>
<keyword evidence="11" id="KW-1185">Reference proteome</keyword>
<dbReference type="GO" id="GO:0003677">
    <property type="term" value="F:DNA binding"/>
    <property type="evidence" value="ECO:0007669"/>
    <property type="project" value="UniProtKB-KW"/>
</dbReference>
<keyword evidence="5" id="KW-0949">S-adenosyl-L-methionine</keyword>
<dbReference type="PROSITE" id="PS00093">
    <property type="entry name" value="N4_MTASE"/>
    <property type="match status" value="1"/>
</dbReference>
<dbReference type="EC" id="2.1.1.113" evidence="2"/>
<evidence type="ECO:0000313" key="11">
    <source>
        <dbReference type="Proteomes" id="UP001597185"/>
    </source>
</evidence>
<gene>
    <name evidence="10" type="ORF">ACFR9T_04815</name>
</gene>
<dbReference type="AlphaFoldDB" id="A0ABD6C0C1"/>
<dbReference type="InterPro" id="IPR029063">
    <property type="entry name" value="SAM-dependent_MTases_sf"/>
</dbReference>
<dbReference type="EMBL" id="JBHUDB010000001">
    <property type="protein sequence ID" value="MFD1569908.1"/>
    <property type="molecule type" value="Genomic_DNA"/>
</dbReference>
<dbReference type="RefSeq" id="WP_256416597.1">
    <property type="nucleotide sequence ID" value="NZ_JANHDL010000001.1"/>
</dbReference>
<dbReference type="InterPro" id="IPR017985">
    <property type="entry name" value="MeTrfase_CN4_CS"/>
</dbReference>
<proteinExistence type="inferred from homology"/>
<dbReference type="GO" id="GO:0015667">
    <property type="term" value="F:site-specific DNA-methyltransferase (cytosine-N4-specific) activity"/>
    <property type="evidence" value="ECO:0007669"/>
    <property type="project" value="UniProtKB-EC"/>
</dbReference>
<evidence type="ECO:0000256" key="7">
    <source>
        <dbReference type="ARBA" id="ARBA00023125"/>
    </source>
</evidence>
<dbReference type="Proteomes" id="UP001597185">
    <property type="component" value="Unassembled WGS sequence"/>
</dbReference>
<dbReference type="GO" id="GO:0032259">
    <property type="term" value="P:methylation"/>
    <property type="evidence" value="ECO:0007669"/>
    <property type="project" value="UniProtKB-KW"/>
</dbReference>
<keyword evidence="3 10" id="KW-0489">Methyltransferase</keyword>
<organism evidence="10 11">
    <name type="scientific">Halorubrum laminariae</name>
    <dbReference type="NCBI Taxonomy" id="1433523"/>
    <lineage>
        <taxon>Archaea</taxon>
        <taxon>Methanobacteriati</taxon>
        <taxon>Methanobacteriota</taxon>
        <taxon>Stenosarchaea group</taxon>
        <taxon>Halobacteria</taxon>
        <taxon>Halobacteriales</taxon>
        <taxon>Haloferacaceae</taxon>
        <taxon>Halorubrum</taxon>
    </lineage>
</organism>
<name>A0ABD6C0C1_9EURY</name>
<evidence type="ECO:0000256" key="3">
    <source>
        <dbReference type="ARBA" id="ARBA00022603"/>
    </source>
</evidence>
<dbReference type="InterPro" id="IPR002941">
    <property type="entry name" value="DNA_methylase_N4/N6"/>
</dbReference>
<feature type="domain" description="DNA methylase N-4/N-6" evidence="9">
    <location>
        <begin position="40"/>
        <end position="93"/>
    </location>
</feature>
<evidence type="ECO:0000256" key="2">
    <source>
        <dbReference type="ARBA" id="ARBA00012185"/>
    </source>
</evidence>
<keyword evidence="6" id="KW-0680">Restriction system</keyword>
<comment type="similarity">
    <text evidence="1">Belongs to the N(4)/N(6)-methyltransferase family. N(4) subfamily.</text>
</comment>
<sequence>MSKTTEGASISTDDLIAENTTGLQSTWKEAPRGWGHSLHRLSPYIGGFPPALAHYFIRRFSDVGDSVLDPFSGGGTTPLEAALHNRKGYGNDIFCYAYTLSKAKCNPVNPENFEEYLDEKLDEAASVDNTGMRLLDNEDLQVFYSDYTLDQILRLREVLHDDDSPKAMYLKAVMCGILHGPSQMFLSLQTKDTYSGTANYVREYAEKHDLELPERDIRPKAIQKHELAQEDFIPPWVSSQTKITQSNATDLPFESETADLIVTSPPYMQTLNYDWNNWIRLWWLNTPREDERDNLVSTQDTDKYREFMRECLREMYDVLAPDSVAVLIVGDVRKHLSNRKQILNTAAIIAEEAQQYTDFDVHGIIDDAYDVENRSYVVFNRLKYDHDEDDEGRETIDRCLILKKGSPEMSTEPEIDWEKELYKSA</sequence>
<dbReference type="Pfam" id="PF01555">
    <property type="entry name" value="N6_N4_Mtase"/>
    <property type="match status" value="2"/>
</dbReference>
<evidence type="ECO:0000256" key="8">
    <source>
        <dbReference type="ARBA" id="ARBA00049120"/>
    </source>
</evidence>
<dbReference type="Gene3D" id="3.40.50.150">
    <property type="entry name" value="Vaccinia Virus protein VP39"/>
    <property type="match status" value="2"/>
</dbReference>
<evidence type="ECO:0000256" key="1">
    <source>
        <dbReference type="ARBA" id="ARBA00010203"/>
    </source>
</evidence>
<dbReference type="SUPFAM" id="SSF53335">
    <property type="entry name" value="S-adenosyl-L-methionine-dependent methyltransferases"/>
    <property type="match status" value="2"/>
</dbReference>
<accession>A0ABD6C0C1</accession>
<protein>
    <recommendedName>
        <fullName evidence="2">site-specific DNA-methyltransferase (cytosine-N(4)-specific)</fullName>
        <ecNumber evidence="2">2.1.1.113</ecNumber>
    </recommendedName>
</protein>
<evidence type="ECO:0000256" key="4">
    <source>
        <dbReference type="ARBA" id="ARBA00022679"/>
    </source>
</evidence>
<dbReference type="GO" id="GO:0009307">
    <property type="term" value="P:DNA restriction-modification system"/>
    <property type="evidence" value="ECO:0007669"/>
    <property type="project" value="UniProtKB-KW"/>
</dbReference>
<keyword evidence="4" id="KW-0808">Transferase</keyword>
<keyword evidence="7" id="KW-0238">DNA-binding</keyword>
<evidence type="ECO:0000313" key="10">
    <source>
        <dbReference type="EMBL" id="MFD1569908.1"/>
    </source>
</evidence>
<reference evidence="10 11" key="1">
    <citation type="journal article" date="2019" name="Int. J. Syst. Evol. Microbiol.">
        <title>The Global Catalogue of Microorganisms (GCM) 10K type strain sequencing project: providing services to taxonomists for standard genome sequencing and annotation.</title>
        <authorList>
            <consortium name="The Broad Institute Genomics Platform"/>
            <consortium name="The Broad Institute Genome Sequencing Center for Infectious Disease"/>
            <person name="Wu L."/>
            <person name="Ma J."/>
        </authorList>
    </citation>
    <scope>NUCLEOTIDE SEQUENCE [LARGE SCALE GENOMIC DNA]</scope>
    <source>
        <strain evidence="10 11">CGMCC 1.12689</strain>
    </source>
</reference>
<comment type="catalytic activity">
    <reaction evidence="8">
        <text>a 2'-deoxycytidine in DNA + S-adenosyl-L-methionine = an N(4)-methyl-2'-deoxycytidine in DNA + S-adenosyl-L-homocysteine + H(+)</text>
        <dbReference type="Rhea" id="RHEA:16857"/>
        <dbReference type="Rhea" id="RHEA-COMP:11369"/>
        <dbReference type="Rhea" id="RHEA-COMP:13674"/>
        <dbReference type="ChEBI" id="CHEBI:15378"/>
        <dbReference type="ChEBI" id="CHEBI:57856"/>
        <dbReference type="ChEBI" id="CHEBI:59789"/>
        <dbReference type="ChEBI" id="CHEBI:85452"/>
        <dbReference type="ChEBI" id="CHEBI:137933"/>
        <dbReference type="EC" id="2.1.1.113"/>
    </reaction>
</comment>
<evidence type="ECO:0000256" key="5">
    <source>
        <dbReference type="ARBA" id="ARBA00022691"/>
    </source>
</evidence>
<feature type="domain" description="DNA methylase N-4/N-6" evidence="9">
    <location>
        <begin position="259"/>
        <end position="345"/>
    </location>
</feature>
<evidence type="ECO:0000256" key="6">
    <source>
        <dbReference type="ARBA" id="ARBA00022747"/>
    </source>
</evidence>